<organism evidence="5 6">
    <name type="scientific">Candidatus Ryanbacteria bacterium RIFCSPLOWO2_02_FULL_45_11c</name>
    <dbReference type="NCBI Taxonomy" id="1802128"/>
    <lineage>
        <taxon>Bacteria</taxon>
        <taxon>Candidatus Ryaniibacteriota</taxon>
    </lineage>
</organism>
<dbReference type="GO" id="GO:0006260">
    <property type="term" value="P:DNA replication"/>
    <property type="evidence" value="ECO:0007669"/>
    <property type="project" value="InterPro"/>
</dbReference>
<dbReference type="GO" id="GO:0009295">
    <property type="term" value="C:nucleoid"/>
    <property type="evidence" value="ECO:0007669"/>
    <property type="project" value="TreeGrafter"/>
</dbReference>
<evidence type="ECO:0000256" key="4">
    <source>
        <dbReference type="SAM" id="MobiDB-lite"/>
    </source>
</evidence>
<dbReference type="InterPro" id="IPR000424">
    <property type="entry name" value="Primosome_PriB/ssb"/>
</dbReference>
<gene>
    <name evidence="5" type="ORF">A3H64_03840</name>
</gene>
<dbReference type="GO" id="GO:0003697">
    <property type="term" value="F:single-stranded DNA binding"/>
    <property type="evidence" value="ECO:0007669"/>
    <property type="project" value="UniProtKB-UniRule"/>
</dbReference>
<comment type="caution">
    <text evidence="2">Lacks conserved residue(s) required for the propagation of feature annotation.</text>
</comment>
<evidence type="ECO:0000313" key="5">
    <source>
        <dbReference type="EMBL" id="OGZ53977.1"/>
    </source>
</evidence>
<dbReference type="Proteomes" id="UP000178186">
    <property type="component" value="Unassembled WGS sequence"/>
</dbReference>
<dbReference type="Gene3D" id="2.40.50.140">
    <property type="entry name" value="Nucleic acid-binding proteins"/>
    <property type="match status" value="1"/>
</dbReference>
<comment type="caution">
    <text evidence="5">The sequence shown here is derived from an EMBL/GenBank/DDBJ whole genome shotgun (WGS) entry which is preliminary data.</text>
</comment>
<keyword evidence="1 2" id="KW-0238">DNA-binding</keyword>
<dbReference type="PANTHER" id="PTHR10302">
    <property type="entry name" value="SINGLE-STRANDED DNA-BINDING PROTEIN"/>
    <property type="match status" value="1"/>
</dbReference>
<reference evidence="5 6" key="1">
    <citation type="journal article" date="2016" name="Nat. Commun.">
        <title>Thousands of microbial genomes shed light on interconnected biogeochemical processes in an aquifer system.</title>
        <authorList>
            <person name="Anantharaman K."/>
            <person name="Brown C.T."/>
            <person name="Hug L.A."/>
            <person name="Sharon I."/>
            <person name="Castelle C.J."/>
            <person name="Probst A.J."/>
            <person name="Thomas B.C."/>
            <person name="Singh A."/>
            <person name="Wilkins M.J."/>
            <person name="Karaoz U."/>
            <person name="Brodie E.L."/>
            <person name="Williams K.H."/>
            <person name="Hubbard S.S."/>
            <person name="Banfield J.F."/>
        </authorList>
    </citation>
    <scope>NUCLEOTIDE SEQUENCE [LARGE SCALE GENOMIC DNA]</scope>
</reference>
<comment type="subunit">
    <text evidence="2">Homotetramer.</text>
</comment>
<dbReference type="STRING" id="1802128.A3H64_03840"/>
<dbReference type="CDD" id="cd04496">
    <property type="entry name" value="SSB_OBF"/>
    <property type="match status" value="1"/>
</dbReference>
<dbReference type="EMBL" id="MHNY01000050">
    <property type="protein sequence ID" value="OGZ53977.1"/>
    <property type="molecule type" value="Genomic_DNA"/>
</dbReference>
<feature type="region of interest" description="Disordered" evidence="4">
    <location>
        <begin position="102"/>
        <end position="155"/>
    </location>
</feature>
<evidence type="ECO:0000313" key="6">
    <source>
        <dbReference type="Proteomes" id="UP000178186"/>
    </source>
</evidence>
<dbReference type="PANTHER" id="PTHR10302:SF27">
    <property type="entry name" value="SINGLE-STRANDED DNA-BINDING PROTEIN"/>
    <property type="match status" value="1"/>
</dbReference>
<dbReference type="PROSITE" id="PS50935">
    <property type="entry name" value="SSB"/>
    <property type="match status" value="1"/>
</dbReference>
<evidence type="ECO:0000256" key="2">
    <source>
        <dbReference type="HAMAP-Rule" id="MF_00984"/>
    </source>
</evidence>
<accession>A0A1G2GUT7</accession>
<dbReference type="InterPro" id="IPR011344">
    <property type="entry name" value="ssDNA-bd"/>
</dbReference>
<dbReference type="SUPFAM" id="SSF50249">
    <property type="entry name" value="Nucleic acid-binding proteins"/>
    <property type="match status" value="1"/>
</dbReference>
<evidence type="ECO:0000256" key="1">
    <source>
        <dbReference type="ARBA" id="ARBA00023125"/>
    </source>
</evidence>
<dbReference type="Pfam" id="PF00436">
    <property type="entry name" value="SSB"/>
    <property type="match status" value="1"/>
</dbReference>
<dbReference type="PIRSF" id="PIRSF002070">
    <property type="entry name" value="SSB"/>
    <property type="match status" value="1"/>
</dbReference>
<proteinExistence type="inferred from homology"/>
<sequence>MNVNKVMLIGNLTRDPEVRSMPSGQPVANFGIATNRVWRDKEGQKQQQADFHNVVAFGKLAETISQYMKKGNMIYVEGRLTTRNWDAPDGAKKSRTEIIAETVQFGPRPGGGQGGSYSQESGAGNTPRQTQQPPHEDVATVEYPEDDVNPNEIPF</sequence>
<protein>
    <recommendedName>
        <fullName evidence="2 3">Single-stranded DNA-binding protein</fullName>
        <shortName evidence="2">SSB</shortName>
    </recommendedName>
</protein>
<dbReference type="AlphaFoldDB" id="A0A1G2GUT7"/>
<dbReference type="NCBIfam" id="TIGR00621">
    <property type="entry name" value="ssb"/>
    <property type="match status" value="1"/>
</dbReference>
<dbReference type="InterPro" id="IPR012340">
    <property type="entry name" value="NA-bd_OB-fold"/>
</dbReference>
<name>A0A1G2GUT7_9BACT</name>
<dbReference type="HAMAP" id="MF_00984">
    <property type="entry name" value="SSB"/>
    <property type="match status" value="1"/>
</dbReference>
<evidence type="ECO:0000256" key="3">
    <source>
        <dbReference type="PIRNR" id="PIRNR002070"/>
    </source>
</evidence>